<feature type="signal peptide" evidence="17">
    <location>
        <begin position="1"/>
        <end position="17"/>
    </location>
</feature>
<feature type="transmembrane region" description="Helical" evidence="16">
    <location>
        <begin position="544"/>
        <end position="565"/>
    </location>
</feature>
<sequence length="876" mass="99798">LFVQTFFFIIFLSRSQADVFFRHSNYIIFELKQTYHDTCNCIKSPIKLEFEKHQQERLLLSLLPAHIARVMKAEIIQRLKGPNFGQAENTNNFHNLYVQRHTNVSILYADIVGFTRLASDCSPGELVYMLNELFGKFDQIAKILGDCYYCVSGLPDPLTDHAKDCVKMGLDIIFTCYFRKVRDATGVDISMRVGVHSGNVLCGVIGLQKWQYDVWSHDVTLANHMEAGGVPGRVHISSVTLEHLKGAYQVEPGNGQSRDSYLKEHGIITYLIINPKAEKRSPPLPARLRPTLDGAKMRASVRMPQYLESWGAAKPFANLHHRDSMTNENGKINTHDVPLGQYSFQQRSERTKSQKKRFEEELNERIIRTIDGINSQRQWLKSEDIQRISLFFHNKTLEKEYRATTLPAFKYYVTCACLIFFCIFIVQVLVLPKTTVLGVSFGMAFLLLALILAICFAGHILQWGRAASCTMPWLPSSSKVITNKPWIRLALTMATTALILVMAVFNMFFLGQEKMVASPPLNISNNSMDGSNAQTTDSSNNKFYLPYFIYSCILGLISCSVFLRINYELKMIIMLAAVVGYNIIILQTHASVLDDYSMALYKTKPGVLKDLKTMGSVSLFIFFVTLLVLARQNEYYCRLDFLWRNKFKKECEEIETMENLNRVLLENVLPAHVAEHFLGRNWKNEDLYHQSYDLVCVMFASIPDFKEFYTESDVNKEGLECLRLLNEIIADFDELLSKPKFSEYAQDHDRQYMHIGTMVEFAFALVGKLDVINKHSFNDFKLRVGINHGPVIAGVIGAQKPQYDIWGNTVNVASRMESTGVLGKIQVTEETSRILQTLGYMCSCRGIINVKGKGDLKTFFVHTEMTRSLSQGNVMP</sequence>
<dbReference type="InterPro" id="IPR009398">
    <property type="entry name" value="Adcy_conserved_dom"/>
</dbReference>
<feature type="domain" description="Guanylate cyclase" evidence="18">
    <location>
        <begin position="105"/>
        <end position="226"/>
    </location>
</feature>
<evidence type="ECO:0000256" key="5">
    <source>
        <dbReference type="ARBA" id="ARBA00012201"/>
    </source>
</evidence>
<evidence type="ECO:0000256" key="12">
    <source>
        <dbReference type="ARBA" id="ARBA00022998"/>
    </source>
</evidence>
<evidence type="ECO:0000256" key="14">
    <source>
        <dbReference type="ARBA" id="ARBA00023239"/>
    </source>
</evidence>
<dbReference type="Gene3D" id="3.30.70.1230">
    <property type="entry name" value="Nucleotide cyclase"/>
    <property type="match status" value="2"/>
</dbReference>
<keyword evidence="12" id="KW-0115">cAMP biosynthesis</keyword>
<gene>
    <name evidence="19" type="primary">adcy2</name>
</gene>
<evidence type="ECO:0000256" key="6">
    <source>
        <dbReference type="ARBA" id="ARBA00022692"/>
    </source>
</evidence>
<dbReference type="PROSITE" id="PS50125">
    <property type="entry name" value="GUANYLATE_CYCLASE_2"/>
    <property type="match status" value="2"/>
</dbReference>
<dbReference type="PANTHER" id="PTHR45627">
    <property type="entry name" value="ADENYLATE CYCLASE TYPE 1"/>
    <property type="match status" value="1"/>
</dbReference>
<keyword evidence="10" id="KW-0460">Magnesium</keyword>
<feature type="transmembrane region" description="Helical" evidence="16">
    <location>
        <begin position="486"/>
        <end position="510"/>
    </location>
</feature>
<evidence type="ECO:0000256" key="8">
    <source>
        <dbReference type="ARBA" id="ARBA00022741"/>
    </source>
</evidence>
<dbReference type="GO" id="GO:0004016">
    <property type="term" value="F:adenylate cyclase activity"/>
    <property type="evidence" value="ECO:0007669"/>
    <property type="project" value="UniProtKB-EC"/>
</dbReference>
<reference evidence="19" key="1">
    <citation type="submission" date="2025-08" db="UniProtKB">
        <authorList>
            <consortium name="Ensembl"/>
        </authorList>
    </citation>
    <scope>IDENTIFICATION</scope>
</reference>
<evidence type="ECO:0000256" key="4">
    <source>
        <dbReference type="ARBA" id="ARBA00004141"/>
    </source>
</evidence>
<proteinExistence type="inferred from homology"/>
<dbReference type="Proteomes" id="UP000472270">
    <property type="component" value="Unassembled WGS sequence"/>
</dbReference>
<dbReference type="GO" id="GO:0005524">
    <property type="term" value="F:ATP binding"/>
    <property type="evidence" value="ECO:0007669"/>
    <property type="project" value="UniProtKB-KW"/>
</dbReference>
<dbReference type="GO" id="GO:0006171">
    <property type="term" value="P:cAMP biosynthetic process"/>
    <property type="evidence" value="ECO:0007669"/>
    <property type="project" value="UniProtKB-KW"/>
</dbReference>
<dbReference type="SMART" id="SM00044">
    <property type="entry name" value="CYCc"/>
    <property type="match status" value="2"/>
</dbReference>
<comment type="cofactor">
    <cofactor evidence="3">
        <name>Mg(2+)</name>
        <dbReference type="ChEBI" id="CHEBI:18420"/>
    </cofactor>
</comment>
<dbReference type="Pfam" id="PF00211">
    <property type="entry name" value="Guanylate_cyc"/>
    <property type="match status" value="2"/>
</dbReference>
<comment type="subcellular location">
    <subcellularLocation>
        <location evidence="4">Membrane</location>
        <topology evidence="4">Multi-pass membrane protein</topology>
    </subcellularLocation>
</comment>
<dbReference type="GO" id="GO:0005886">
    <property type="term" value="C:plasma membrane"/>
    <property type="evidence" value="ECO:0007669"/>
    <property type="project" value="InterPro"/>
</dbReference>
<keyword evidence="11 16" id="KW-1133">Transmembrane helix</keyword>
<evidence type="ECO:0000256" key="9">
    <source>
        <dbReference type="ARBA" id="ARBA00022840"/>
    </source>
</evidence>
<evidence type="ECO:0000256" key="7">
    <source>
        <dbReference type="ARBA" id="ARBA00022723"/>
    </source>
</evidence>
<evidence type="ECO:0000256" key="3">
    <source>
        <dbReference type="ARBA" id="ARBA00001946"/>
    </source>
</evidence>
<keyword evidence="9" id="KW-0067">ATP-binding</keyword>
<keyword evidence="7" id="KW-0479">Metal-binding</keyword>
<dbReference type="GO" id="GO:0007189">
    <property type="term" value="P:adenylate cyclase-activating G protein-coupled receptor signaling pathway"/>
    <property type="evidence" value="ECO:0007669"/>
    <property type="project" value="TreeGrafter"/>
</dbReference>
<keyword evidence="6 16" id="KW-0812">Transmembrane</keyword>
<evidence type="ECO:0000259" key="18">
    <source>
        <dbReference type="PROSITE" id="PS50125"/>
    </source>
</evidence>
<dbReference type="GO" id="GO:0046872">
    <property type="term" value="F:metal ion binding"/>
    <property type="evidence" value="ECO:0007669"/>
    <property type="project" value="UniProtKB-KW"/>
</dbReference>
<comment type="catalytic activity">
    <reaction evidence="1">
        <text>ATP = 3',5'-cyclic AMP + diphosphate</text>
        <dbReference type="Rhea" id="RHEA:15389"/>
        <dbReference type="ChEBI" id="CHEBI:30616"/>
        <dbReference type="ChEBI" id="CHEBI:33019"/>
        <dbReference type="ChEBI" id="CHEBI:58165"/>
        <dbReference type="EC" id="4.6.1.1"/>
    </reaction>
</comment>
<evidence type="ECO:0000256" key="13">
    <source>
        <dbReference type="ARBA" id="ARBA00023136"/>
    </source>
</evidence>
<evidence type="ECO:0000256" key="16">
    <source>
        <dbReference type="SAM" id="Phobius"/>
    </source>
</evidence>
<dbReference type="CDD" id="cd07302">
    <property type="entry name" value="CHD"/>
    <property type="match status" value="2"/>
</dbReference>
<keyword evidence="8" id="KW-0547">Nucleotide-binding</keyword>
<keyword evidence="20" id="KW-1185">Reference proteome</keyword>
<comment type="similarity">
    <text evidence="15">Belongs to the adenylyl cyclase class-4/guanylyl cyclase family.</text>
</comment>
<evidence type="ECO:0000313" key="20">
    <source>
        <dbReference type="Proteomes" id="UP000472270"/>
    </source>
</evidence>
<dbReference type="InterPro" id="IPR029787">
    <property type="entry name" value="Nucleotide_cyclase"/>
</dbReference>
<evidence type="ECO:0000313" key="19">
    <source>
        <dbReference type="Ensembl" id="ENSSRHP00000035093.1"/>
    </source>
</evidence>
<feature type="transmembrane region" description="Helical" evidence="16">
    <location>
        <begin position="611"/>
        <end position="630"/>
    </location>
</feature>
<dbReference type="InterPro" id="IPR018297">
    <property type="entry name" value="A/G_cyclase_CS"/>
</dbReference>
<keyword evidence="13 16" id="KW-0472">Membrane</keyword>
<keyword evidence="17" id="KW-0732">Signal</keyword>
<feature type="chain" id="PRO_5025405994" description="adenylate cyclase" evidence="17">
    <location>
        <begin position="18"/>
        <end position="876"/>
    </location>
</feature>
<protein>
    <recommendedName>
        <fullName evidence="5">adenylate cyclase</fullName>
        <ecNumber evidence="5">4.6.1.1</ecNumber>
    </recommendedName>
</protein>
<dbReference type="PROSITE" id="PS00452">
    <property type="entry name" value="GUANYLATE_CYCLASE_1"/>
    <property type="match status" value="2"/>
</dbReference>
<evidence type="ECO:0000256" key="11">
    <source>
        <dbReference type="ARBA" id="ARBA00022989"/>
    </source>
</evidence>
<organism evidence="19 20">
    <name type="scientific">Sinocyclocheilus rhinocerous</name>
    <dbReference type="NCBI Taxonomy" id="307959"/>
    <lineage>
        <taxon>Eukaryota</taxon>
        <taxon>Metazoa</taxon>
        <taxon>Chordata</taxon>
        <taxon>Craniata</taxon>
        <taxon>Vertebrata</taxon>
        <taxon>Euteleostomi</taxon>
        <taxon>Actinopterygii</taxon>
        <taxon>Neopterygii</taxon>
        <taxon>Teleostei</taxon>
        <taxon>Ostariophysi</taxon>
        <taxon>Cypriniformes</taxon>
        <taxon>Cyprinidae</taxon>
        <taxon>Cyprininae</taxon>
        <taxon>Sinocyclocheilus</taxon>
    </lineage>
</organism>
<evidence type="ECO:0000256" key="15">
    <source>
        <dbReference type="RuleBase" id="RU000405"/>
    </source>
</evidence>
<dbReference type="Pfam" id="PF06327">
    <property type="entry name" value="Adcy_cons_dom"/>
    <property type="match status" value="1"/>
</dbReference>
<feature type="transmembrane region" description="Helical" evidence="16">
    <location>
        <begin position="411"/>
        <end position="431"/>
    </location>
</feature>
<dbReference type="AlphaFoldDB" id="A0A673I7T2"/>
<dbReference type="FunFam" id="3.30.70.1230:FF:000024">
    <property type="entry name" value="ACXA, isoform A"/>
    <property type="match status" value="1"/>
</dbReference>
<dbReference type="EC" id="4.6.1.1" evidence="5"/>
<dbReference type="GO" id="GO:0035556">
    <property type="term" value="P:intracellular signal transduction"/>
    <property type="evidence" value="ECO:0007669"/>
    <property type="project" value="InterPro"/>
</dbReference>
<name>A0A673I7T2_9TELE</name>
<feature type="transmembrane region" description="Helical" evidence="16">
    <location>
        <begin position="571"/>
        <end position="590"/>
    </location>
</feature>
<evidence type="ECO:0000256" key="17">
    <source>
        <dbReference type="SAM" id="SignalP"/>
    </source>
</evidence>
<feature type="transmembrane region" description="Helical" evidence="16">
    <location>
        <begin position="443"/>
        <end position="466"/>
    </location>
</feature>
<dbReference type="SUPFAM" id="SSF55073">
    <property type="entry name" value="Nucleotide cyclase"/>
    <property type="match status" value="2"/>
</dbReference>
<evidence type="ECO:0000256" key="1">
    <source>
        <dbReference type="ARBA" id="ARBA00001593"/>
    </source>
</evidence>
<comment type="cofactor">
    <cofactor evidence="2">
        <name>Mn(2+)</name>
        <dbReference type="ChEBI" id="CHEBI:29035"/>
    </cofactor>
</comment>
<accession>A0A673I7T2</accession>
<dbReference type="GO" id="GO:0007193">
    <property type="term" value="P:adenylate cyclase-inhibiting G protein-coupled receptor signaling pathway"/>
    <property type="evidence" value="ECO:0007669"/>
    <property type="project" value="TreeGrafter"/>
</dbReference>
<evidence type="ECO:0000256" key="2">
    <source>
        <dbReference type="ARBA" id="ARBA00001936"/>
    </source>
</evidence>
<reference evidence="19" key="2">
    <citation type="submission" date="2025-09" db="UniProtKB">
        <authorList>
            <consortium name="Ensembl"/>
        </authorList>
    </citation>
    <scope>IDENTIFICATION</scope>
</reference>
<feature type="domain" description="Guanylate cyclase" evidence="18">
    <location>
        <begin position="696"/>
        <end position="817"/>
    </location>
</feature>
<dbReference type="PANTHER" id="PTHR45627:SF6">
    <property type="entry name" value="ADENYLATE CYCLASE TYPE 2"/>
    <property type="match status" value="1"/>
</dbReference>
<dbReference type="Ensembl" id="ENSSRHT00000036122.1">
    <property type="protein sequence ID" value="ENSSRHP00000035093.1"/>
    <property type="gene ID" value="ENSSRHG00000017778.1"/>
</dbReference>
<evidence type="ECO:0000256" key="10">
    <source>
        <dbReference type="ARBA" id="ARBA00022842"/>
    </source>
</evidence>
<keyword evidence="14 15" id="KW-0456">Lyase</keyword>
<dbReference type="InterPro" id="IPR001054">
    <property type="entry name" value="A/G_cyclase"/>
</dbReference>